<dbReference type="SUPFAM" id="SSF46785">
    <property type="entry name" value="Winged helix' DNA-binding domain"/>
    <property type="match status" value="1"/>
</dbReference>
<reference evidence="5" key="1">
    <citation type="submission" date="2018-11" db="EMBL/GenBank/DDBJ databases">
        <title>Complete genome sequence of Paenibacillus sp. ML311-T8.</title>
        <authorList>
            <person name="Nam Y.-D."/>
            <person name="Kang J."/>
            <person name="Chung W.-H."/>
            <person name="Park Y.S."/>
        </authorList>
    </citation>
    <scope>NUCLEOTIDE SEQUENCE [LARGE SCALE GENOMIC DNA]</scope>
    <source>
        <strain evidence="5">ML311-T8</strain>
    </source>
</reference>
<organism evidence="4 5">
    <name type="scientific">Paenibacillus psychroresistens</name>
    <dbReference type="NCBI Taxonomy" id="1778678"/>
    <lineage>
        <taxon>Bacteria</taxon>
        <taxon>Bacillati</taxon>
        <taxon>Bacillota</taxon>
        <taxon>Bacilli</taxon>
        <taxon>Bacillales</taxon>
        <taxon>Paenibacillaceae</taxon>
        <taxon>Paenibacillus</taxon>
    </lineage>
</organism>
<sequence>MRRAILVDRMKGTNNRRVKSMNRSTVLQYIRNQGQISKADIAQQTHLSFTAVTNIIEELISCQVICESGYDESSGGRKPQLYKLKKDRYYSVGIHLSITRIRVAILDLEGNIYAQYETVTNKDTFQTNAIILQLITCLEEAIADSKLERSKILGIGMGIPGPLNPFDGIVLSPPNMKGLESVPLKQIITDHFQLETFIEKDANLIALGEYWQGAGRGKKNVFYLDADVGIGSGLIVDSKLYHGFPYGAGEVGHGTINIDGPRCNCGNYGCLEVVASGLAIMRRVSEEIRRGADASFRAQYLADEESVTIYTILDAANDGDVLAKQLLQESARYVSIAIGNVINLLMPEIVIIGGTLTHNYTPYFELIKESALNRIFSSFAQNIHIERSELGMLGGAVGAGTLILENFFSKNLDDLLDSVHN</sequence>
<name>A0A6B8RHL6_9BACL</name>
<dbReference type="AlphaFoldDB" id="A0A6B8RHL6"/>
<evidence type="ECO:0000313" key="5">
    <source>
        <dbReference type="Proteomes" id="UP000426246"/>
    </source>
</evidence>
<comment type="similarity">
    <text evidence="2">Belongs to the ROK (NagC/XylR) family.</text>
</comment>
<evidence type="ECO:0000256" key="1">
    <source>
        <dbReference type="ARBA" id="ARBA00002486"/>
    </source>
</evidence>
<dbReference type="SUPFAM" id="SSF53067">
    <property type="entry name" value="Actin-like ATPase domain"/>
    <property type="match status" value="1"/>
</dbReference>
<dbReference type="Gene3D" id="1.10.10.10">
    <property type="entry name" value="Winged helix-like DNA-binding domain superfamily/Winged helix DNA-binding domain"/>
    <property type="match status" value="1"/>
</dbReference>
<dbReference type="InterPro" id="IPR036388">
    <property type="entry name" value="WH-like_DNA-bd_sf"/>
</dbReference>
<evidence type="ECO:0000313" key="4">
    <source>
        <dbReference type="EMBL" id="QGQ95224.1"/>
    </source>
</evidence>
<dbReference type="GO" id="GO:0042732">
    <property type="term" value="P:D-xylose metabolic process"/>
    <property type="evidence" value="ECO:0007669"/>
    <property type="project" value="UniProtKB-KW"/>
</dbReference>
<dbReference type="Proteomes" id="UP000426246">
    <property type="component" value="Chromosome"/>
</dbReference>
<protein>
    <submittedName>
        <fullName evidence="4">ROK family protein</fullName>
    </submittedName>
</protein>
<dbReference type="Pfam" id="PF00480">
    <property type="entry name" value="ROK"/>
    <property type="match status" value="1"/>
</dbReference>
<dbReference type="PANTHER" id="PTHR18964:SF149">
    <property type="entry name" value="BIFUNCTIONAL UDP-N-ACETYLGLUCOSAMINE 2-EPIMERASE_N-ACETYLMANNOSAMINE KINASE"/>
    <property type="match status" value="1"/>
</dbReference>
<keyword evidence="3" id="KW-0119">Carbohydrate metabolism</keyword>
<dbReference type="InterPro" id="IPR000600">
    <property type="entry name" value="ROK"/>
</dbReference>
<proteinExistence type="inferred from homology"/>
<dbReference type="PANTHER" id="PTHR18964">
    <property type="entry name" value="ROK (REPRESSOR, ORF, KINASE) FAMILY"/>
    <property type="match status" value="1"/>
</dbReference>
<keyword evidence="3" id="KW-0859">Xylose metabolism</keyword>
<dbReference type="KEGG" id="ppsc:EHS13_10155"/>
<evidence type="ECO:0000256" key="3">
    <source>
        <dbReference type="ARBA" id="ARBA00022629"/>
    </source>
</evidence>
<accession>A0A6B8RHL6</accession>
<dbReference type="Gene3D" id="3.30.420.40">
    <property type="match status" value="2"/>
</dbReference>
<comment type="function">
    <text evidence="1">Transcriptional repressor of xylose-utilizing enzymes.</text>
</comment>
<dbReference type="InterPro" id="IPR043129">
    <property type="entry name" value="ATPase_NBD"/>
</dbReference>
<keyword evidence="5" id="KW-1185">Reference proteome</keyword>
<evidence type="ECO:0000256" key="2">
    <source>
        <dbReference type="ARBA" id="ARBA00006479"/>
    </source>
</evidence>
<gene>
    <name evidence="4" type="ORF">EHS13_10155</name>
</gene>
<dbReference type="InterPro" id="IPR036390">
    <property type="entry name" value="WH_DNA-bd_sf"/>
</dbReference>
<dbReference type="EMBL" id="CP034235">
    <property type="protein sequence ID" value="QGQ95224.1"/>
    <property type="molecule type" value="Genomic_DNA"/>
</dbReference>